<dbReference type="InterPro" id="IPR024930">
    <property type="entry name" value="Skp_dom_sf"/>
</dbReference>
<dbReference type="GO" id="GO:0050821">
    <property type="term" value="P:protein stabilization"/>
    <property type="evidence" value="ECO:0007669"/>
    <property type="project" value="TreeGrafter"/>
</dbReference>
<dbReference type="GO" id="GO:0005829">
    <property type="term" value="C:cytosol"/>
    <property type="evidence" value="ECO:0007669"/>
    <property type="project" value="TreeGrafter"/>
</dbReference>
<dbReference type="Proteomes" id="UP000461730">
    <property type="component" value="Unassembled WGS sequence"/>
</dbReference>
<sequence>MYLLRILKSPPTNMRTSKSIVKIGLFAALIAGTFIACQQSGKQGNTNAPAASAGGGTAENKGFIIAYVDIDTVEAHYQYFKEKKAELEKKQQAIDNELQANVRALQNEAADFQRKANGMTQAEGEAAQRTLYNKQQQLEGKAQNMRSQYAEQENKFNEELQKRLNDFLEKYNSDKRYAYILSYRTGASNVLYKDAKYDITTEVIKGLNEANAASGEKK</sequence>
<evidence type="ECO:0000256" key="1">
    <source>
        <dbReference type="ARBA" id="ARBA00009091"/>
    </source>
</evidence>
<keyword evidence="2" id="KW-0732">Signal</keyword>
<evidence type="ECO:0000256" key="2">
    <source>
        <dbReference type="ARBA" id="ARBA00022729"/>
    </source>
</evidence>
<dbReference type="EMBL" id="WRXN01000011">
    <property type="protein sequence ID" value="MVT10899.1"/>
    <property type="molecule type" value="Genomic_DNA"/>
</dbReference>
<feature type="coiled-coil region" evidence="3">
    <location>
        <begin position="70"/>
        <end position="170"/>
    </location>
</feature>
<keyword evidence="5" id="KW-1185">Reference proteome</keyword>
<gene>
    <name evidence="4" type="ORF">GO493_21685</name>
</gene>
<dbReference type="SMART" id="SM00935">
    <property type="entry name" value="OmpH"/>
    <property type="match status" value="1"/>
</dbReference>
<dbReference type="PANTHER" id="PTHR35089">
    <property type="entry name" value="CHAPERONE PROTEIN SKP"/>
    <property type="match status" value="1"/>
</dbReference>
<protein>
    <recommendedName>
        <fullName evidence="6">Periplasmic chaperone for outer membrane proteins Skp</fullName>
    </recommendedName>
</protein>
<dbReference type="SUPFAM" id="SSF111384">
    <property type="entry name" value="OmpH-like"/>
    <property type="match status" value="1"/>
</dbReference>
<organism evidence="4 5">
    <name type="scientific">Chitinophaga tropicalis</name>
    <dbReference type="NCBI Taxonomy" id="2683588"/>
    <lineage>
        <taxon>Bacteria</taxon>
        <taxon>Pseudomonadati</taxon>
        <taxon>Bacteroidota</taxon>
        <taxon>Chitinophagia</taxon>
        <taxon>Chitinophagales</taxon>
        <taxon>Chitinophagaceae</taxon>
        <taxon>Chitinophaga</taxon>
    </lineage>
</organism>
<dbReference type="PANTHER" id="PTHR35089:SF1">
    <property type="entry name" value="CHAPERONE PROTEIN SKP"/>
    <property type="match status" value="1"/>
</dbReference>
<comment type="similarity">
    <text evidence="1">Belongs to the Skp family.</text>
</comment>
<dbReference type="Pfam" id="PF03938">
    <property type="entry name" value="OmpH"/>
    <property type="match status" value="1"/>
</dbReference>
<dbReference type="Gene3D" id="3.30.910.20">
    <property type="entry name" value="Skp domain"/>
    <property type="match status" value="1"/>
</dbReference>
<proteinExistence type="inferred from homology"/>
<name>A0A7K1U959_9BACT</name>
<evidence type="ECO:0000313" key="4">
    <source>
        <dbReference type="EMBL" id="MVT10899.1"/>
    </source>
</evidence>
<keyword evidence="3" id="KW-0175">Coiled coil</keyword>
<evidence type="ECO:0008006" key="6">
    <source>
        <dbReference type="Google" id="ProtNLM"/>
    </source>
</evidence>
<accession>A0A7K1U959</accession>
<comment type="caution">
    <text evidence="4">The sequence shown here is derived from an EMBL/GenBank/DDBJ whole genome shotgun (WGS) entry which is preliminary data.</text>
</comment>
<reference evidence="4 5" key="1">
    <citation type="submission" date="2019-12" db="EMBL/GenBank/DDBJ databases">
        <title>Chitinophaga sp. strain ysch24 (GDMCC 1.1355), whole genome shotgun sequence.</title>
        <authorList>
            <person name="Zhang X."/>
        </authorList>
    </citation>
    <scope>NUCLEOTIDE SEQUENCE [LARGE SCALE GENOMIC DNA]</scope>
    <source>
        <strain evidence="5">ysch24</strain>
    </source>
</reference>
<dbReference type="GO" id="GO:0051082">
    <property type="term" value="F:unfolded protein binding"/>
    <property type="evidence" value="ECO:0007669"/>
    <property type="project" value="InterPro"/>
</dbReference>
<dbReference type="AlphaFoldDB" id="A0A7K1U959"/>
<evidence type="ECO:0000313" key="5">
    <source>
        <dbReference type="Proteomes" id="UP000461730"/>
    </source>
</evidence>
<dbReference type="InterPro" id="IPR005632">
    <property type="entry name" value="Chaperone_Skp"/>
</dbReference>
<evidence type="ECO:0000256" key="3">
    <source>
        <dbReference type="SAM" id="Coils"/>
    </source>
</evidence>